<protein>
    <submittedName>
        <fullName evidence="1">Uncharacterized protein</fullName>
    </submittedName>
</protein>
<accession>A0A0A9EE40</accession>
<sequence length="45" mass="5321">MGSEKSLDLFHLEYLLPLDIIGREGQPYVCQNLAYIWYVPFTKCR</sequence>
<proteinExistence type="predicted"/>
<dbReference type="AlphaFoldDB" id="A0A0A9EE40"/>
<name>A0A0A9EE40_ARUDO</name>
<evidence type="ECO:0000313" key="1">
    <source>
        <dbReference type="EMBL" id="JAD97278.1"/>
    </source>
</evidence>
<reference evidence="1" key="1">
    <citation type="submission" date="2014-09" db="EMBL/GenBank/DDBJ databases">
        <authorList>
            <person name="Magalhaes I.L.F."/>
            <person name="Oliveira U."/>
            <person name="Santos F.R."/>
            <person name="Vidigal T.H.D.A."/>
            <person name="Brescovit A.D."/>
            <person name="Santos A.J."/>
        </authorList>
    </citation>
    <scope>NUCLEOTIDE SEQUENCE</scope>
    <source>
        <tissue evidence="1">Shoot tissue taken approximately 20 cm above the soil surface</tissue>
    </source>
</reference>
<reference evidence="1" key="2">
    <citation type="journal article" date="2015" name="Data Brief">
        <title>Shoot transcriptome of the giant reed, Arundo donax.</title>
        <authorList>
            <person name="Barrero R.A."/>
            <person name="Guerrero F.D."/>
            <person name="Moolhuijzen P."/>
            <person name="Goolsby J.A."/>
            <person name="Tidwell J."/>
            <person name="Bellgard S.E."/>
            <person name="Bellgard M.I."/>
        </authorList>
    </citation>
    <scope>NUCLEOTIDE SEQUENCE</scope>
    <source>
        <tissue evidence="1">Shoot tissue taken approximately 20 cm above the soil surface</tissue>
    </source>
</reference>
<organism evidence="1">
    <name type="scientific">Arundo donax</name>
    <name type="common">Giant reed</name>
    <name type="synonym">Donax arundinaceus</name>
    <dbReference type="NCBI Taxonomy" id="35708"/>
    <lineage>
        <taxon>Eukaryota</taxon>
        <taxon>Viridiplantae</taxon>
        <taxon>Streptophyta</taxon>
        <taxon>Embryophyta</taxon>
        <taxon>Tracheophyta</taxon>
        <taxon>Spermatophyta</taxon>
        <taxon>Magnoliopsida</taxon>
        <taxon>Liliopsida</taxon>
        <taxon>Poales</taxon>
        <taxon>Poaceae</taxon>
        <taxon>PACMAD clade</taxon>
        <taxon>Arundinoideae</taxon>
        <taxon>Arundineae</taxon>
        <taxon>Arundo</taxon>
    </lineage>
</organism>
<dbReference type="EMBL" id="GBRH01200617">
    <property type="protein sequence ID" value="JAD97278.1"/>
    <property type="molecule type" value="Transcribed_RNA"/>
</dbReference>